<feature type="domain" description="Autophagy-related protein 11 C-terminal" evidence="11">
    <location>
        <begin position="762"/>
        <end position="913"/>
    </location>
</feature>
<keyword evidence="4 7" id="KW-0653">Protein transport</keyword>
<dbReference type="InterPro" id="IPR045326">
    <property type="entry name" value="ATG17-like_dom"/>
</dbReference>
<dbReference type="GO" id="GO:0060090">
    <property type="term" value="F:molecular adaptor activity"/>
    <property type="evidence" value="ECO:0007669"/>
    <property type="project" value="TreeGrafter"/>
</dbReference>
<dbReference type="OMA" id="WISESQY"/>
<accession>A5E408</accession>
<dbReference type="GO" id="GO:0015031">
    <property type="term" value="P:protein transport"/>
    <property type="evidence" value="ECO:0007669"/>
    <property type="project" value="UniProtKB-KW"/>
</dbReference>
<dbReference type="GO" id="GO:1903599">
    <property type="term" value="P:positive regulation of autophagy of mitochondrion"/>
    <property type="evidence" value="ECO:0007669"/>
    <property type="project" value="UniProtKB-UniRule"/>
</dbReference>
<proteinExistence type="inferred from homology"/>
<dbReference type="STRING" id="379508.A5E408"/>
<dbReference type="GO" id="GO:0005774">
    <property type="term" value="C:vacuolar membrane"/>
    <property type="evidence" value="ECO:0007669"/>
    <property type="project" value="UniProtKB-SubCell"/>
</dbReference>
<dbReference type="InParanoid" id="A5E408"/>
<sequence length="919" mass="104702">MAFQMQSNLNDLLDFRKRLTKEGPTLFRTIANIQLRMVNFRTAYKSLAEEQRSEQIGRQADKQPSSANDSIKNIADIKIHDDRLTLVKDLPLIFGYCLIERRRQYEWNDFFAKGIVDNVSEQLASIVDAENNARKLWNLRYGMEKLSIIKPRQQLRELLLQQQQQQQHQQQLLQYTVLLSRIPFVDISFSGKSNINVPILEGIDVQRDDILKYIQLIEESSFGQTCAEQLRKRYSEMKASTETMKYITRGVSSLRHIKLSSPKTDGSGPGDGSRSDMNVNAVEAEYTVVRELKSRINKLESLLHQYQYRNINSWPVTRNNLDNRMSLIVDSKQIASQTPLTDPTKLLSRNPSTSRNGGSQPSSAHSQEVQGAHGLESSSIDKHLDNIKLRKINSDLKATNETLLKDIAVKDQEIAQLQLQIEDMKVSHNNKVNKLNQVIEDGEEKLRLQKLESKLDKKEVENLESKVTAKNAQIRDLTDEKTAEANLVADLKHKLEQLTKLVSALRNELNDSSKMKNDLLSNMSSKEAEFALERNKYIEDIARWKAKFEEASDDYENLMELTQTKQLKHESVVDDLYKTSINFMTIIKFLVGKLYDNFRETCVILESMGLLLVKEDKIYKIKRVKGLKSKKLSNGDLDPTSPSVHSTDNIPNSRVVEEIKAKLNWLDDLPLLQTSMPDSFYSSFGIENGNDDKGIGTGDKTACNTDVGDQHLENAKKLRTAFDENFRLDAPSKLEELLKVISFSENVHLVDQHSTSTQFFVNAILKRFKDVEGFAKKISKDLKAKDQEINKFHSRTRNKIAIKNFEVGDLLLFLPTKLENGSGANEDHNTNQPWAAFNVGSPHYFLKNGDGDGDGNGNNGEVEKNPALNAKEWFIGRAKSIVEYRVTEDNFASFEANPFHLSIGVTWYMVEAEAERKSK</sequence>
<keyword evidence="5 7" id="KW-0072">Autophagy</keyword>
<evidence type="ECO:0000256" key="5">
    <source>
        <dbReference type="ARBA" id="ARBA00023006"/>
    </source>
</evidence>
<dbReference type="Pfam" id="PF10377">
    <property type="entry name" value="ATG11"/>
    <property type="match status" value="1"/>
</dbReference>
<dbReference type="GO" id="GO:0034045">
    <property type="term" value="C:phagophore assembly site membrane"/>
    <property type="evidence" value="ECO:0007669"/>
    <property type="project" value="UniProtKB-SubCell"/>
</dbReference>
<feature type="region of interest" description="Disordered" evidence="9">
    <location>
        <begin position="258"/>
        <end position="277"/>
    </location>
</feature>
<dbReference type="Pfam" id="PF04108">
    <property type="entry name" value="ATG17_like"/>
    <property type="match status" value="1"/>
</dbReference>
<evidence type="ECO:0000256" key="2">
    <source>
        <dbReference type="ARBA" id="ARBA00013804"/>
    </source>
</evidence>
<reference evidence="12 13" key="1">
    <citation type="journal article" date="2009" name="Nature">
        <title>Evolution of pathogenicity and sexual reproduction in eight Candida genomes.</title>
        <authorList>
            <person name="Butler G."/>
            <person name="Rasmussen M.D."/>
            <person name="Lin M.F."/>
            <person name="Santos M.A."/>
            <person name="Sakthikumar S."/>
            <person name="Munro C.A."/>
            <person name="Rheinbay E."/>
            <person name="Grabherr M."/>
            <person name="Forche A."/>
            <person name="Reedy J.L."/>
            <person name="Agrafioti I."/>
            <person name="Arnaud M.B."/>
            <person name="Bates S."/>
            <person name="Brown A.J."/>
            <person name="Brunke S."/>
            <person name="Costanzo M.C."/>
            <person name="Fitzpatrick D.A."/>
            <person name="de Groot P.W."/>
            <person name="Harris D."/>
            <person name="Hoyer L.L."/>
            <person name="Hube B."/>
            <person name="Klis F.M."/>
            <person name="Kodira C."/>
            <person name="Lennard N."/>
            <person name="Logue M.E."/>
            <person name="Martin R."/>
            <person name="Neiman A.M."/>
            <person name="Nikolaou E."/>
            <person name="Quail M.A."/>
            <person name="Quinn J."/>
            <person name="Santos M.C."/>
            <person name="Schmitzberger F.F."/>
            <person name="Sherlock G."/>
            <person name="Shah P."/>
            <person name="Silverstein K.A."/>
            <person name="Skrzypek M.S."/>
            <person name="Soll D."/>
            <person name="Staggs R."/>
            <person name="Stansfield I."/>
            <person name="Stumpf M.P."/>
            <person name="Sudbery P.E."/>
            <person name="Srikantha T."/>
            <person name="Zeng Q."/>
            <person name="Berman J."/>
            <person name="Berriman M."/>
            <person name="Heitman J."/>
            <person name="Gow N.A."/>
            <person name="Lorenz M.C."/>
            <person name="Birren B.W."/>
            <person name="Kellis M."/>
            <person name="Cuomo C.A."/>
        </authorList>
    </citation>
    <scope>NUCLEOTIDE SEQUENCE [LARGE SCALE GENOMIC DNA]</scope>
    <source>
        <strain evidence="13">ATCC 11503 / BCRC 21390 / CBS 2605 / JCM 1781 / NBRC 1676 / NRRL YB-4239</strain>
    </source>
</reference>
<feature type="domain" description="Autophagy protein ATG17-like" evidence="10">
    <location>
        <begin position="5"/>
        <end position="142"/>
    </location>
</feature>
<gene>
    <name evidence="12" type="ORF">LELG_04347</name>
</gene>
<evidence type="ECO:0000256" key="7">
    <source>
        <dbReference type="RuleBase" id="RU367075"/>
    </source>
</evidence>
<evidence type="ECO:0000256" key="1">
    <source>
        <dbReference type="ARBA" id="ARBA00009729"/>
    </source>
</evidence>
<name>A5E408_LODEL</name>
<feature type="coiled-coil region" evidence="8">
    <location>
        <begin position="400"/>
        <end position="561"/>
    </location>
</feature>
<dbReference type="GO" id="GO:0000422">
    <property type="term" value="P:autophagy of mitochondrion"/>
    <property type="evidence" value="ECO:0007669"/>
    <property type="project" value="TreeGrafter"/>
</dbReference>
<comment type="similarity">
    <text evidence="1 7">Belongs to the ATG11 family.</text>
</comment>
<dbReference type="PANTHER" id="PTHR13222">
    <property type="entry name" value="RB1-INDUCIBLE COILED-COIL"/>
    <property type="match status" value="1"/>
</dbReference>
<keyword evidence="7" id="KW-0926">Vacuole</keyword>
<comment type="subunit">
    <text evidence="7">Homodimer.</text>
</comment>
<dbReference type="InterPro" id="IPR040040">
    <property type="entry name" value="ATG11"/>
</dbReference>
<protein>
    <recommendedName>
        <fullName evidence="2 7">Autophagy-related protein 11</fullName>
    </recommendedName>
</protein>
<dbReference type="HOGENOM" id="CLU_315209_0_0_1"/>
<evidence type="ECO:0000256" key="8">
    <source>
        <dbReference type="SAM" id="Coils"/>
    </source>
</evidence>
<evidence type="ECO:0000259" key="11">
    <source>
        <dbReference type="Pfam" id="PF10377"/>
    </source>
</evidence>
<feature type="compositionally biased region" description="Polar residues" evidence="9">
    <location>
        <begin position="338"/>
        <end position="369"/>
    </location>
</feature>
<evidence type="ECO:0000313" key="13">
    <source>
        <dbReference type="Proteomes" id="UP000001996"/>
    </source>
</evidence>
<dbReference type="OrthoDB" id="447953at2759"/>
<keyword evidence="3 7" id="KW-0813">Transport</keyword>
<evidence type="ECO:0000259" key="10">
    <source>
        <dbReference type="Pfam" id="PF04108"/>
    </source>
</evidence>
<keyword evidence="6 8" id="KW-0175">Coiled coil</keyword>
<dbReference type="GO" id="GO:0034727">
    <property type="term" value="P:piecemeal microautophagy of the nucleus"/>
    <property type="evidence" value="ECO:0007669"/>
    <property type="project" value="TreeGrafter"/>
</dbReference>
<dbReference type="GeneID" id="5231498"/>
<dbReference type="GO" id="GO:1990316">
    <property type="term" value="C:Atg1/ULK1 kinase complex"/>
    <property type="evidence" value="ECO:0007669"/>
    <property type="project" value="TreeGrafter"/>
</dbReference>
<dbReference type="AlphaFoldDB" id="A5E408"/>
<organism evidence="12 13">
    <name type="scientific">Lodderomyces elongisporus (strain ATCC 11503 / CBS 2605 / JCM 1781 / NBRC 1676 / NRRL YB-4239)</name>
    <name type="common">Yeast</name>
    <name type="synonym">Saccharomyces elongisporus</name>
    <dbReference type="NCBI Taxonomy" id="379508"/>
    <lineage>
        <taxon>Eukaryota</taxon>
        <taxon>Fungi</taxon>
        <taxon>Dikarya</taxon>
        <taxon>Ascomycota</taxon>
        <taxon>Saccharomycotina</taxon>
        <taxon>Pichiomycetes</taxon>
        <taxon>Debaryomycetaceae</taxon>
        <taxon>Candida/Lodderomyces clade</taxon>
        <taxon>Lodderomyces</taxon>
    </lineage>
</organism>
<comment type="function">
    <text evidence="7">Involved in cytoplasm to vacuole transport (Cvt), pexophagy, mitophagy and nucleophagy. Recruits mitochondria for their selective degradation via autophagy (mitophagy) during starvation. Works as scaffold proteins that recruit ATG proteins to the pre-autophagosome (PAS), the site of vesicle/autophagosome formation. Required for the Cvt vesicles completion.</text>
</comment>
<dbReference type="eggNOG" id="ENOG502QVZE">
    <property type="taxonomic scope" value="Eukaryota"/>
</dbReference>
<dbReference type="InterPro" id="IPR019460">
    <property type="entry name" value="Atg11_C"/>
</dbReference>
<dbReference type="GO" id="GO:0019901">
    <property type="term" value="F:protein kinase binding"/>
    <property type="evidence" value="ECO:0007669"/>
    <property type="project" value="TreeGrafter"/>
</dbReference>
<dbReference type="KEGG" id="lel:PVL30_004068"/>
<evidence type="ECO:0000313" key="12">
    <source>
        <dbReference type="EMBL" id="EDK46166.1"/>
    </source>
</evidence>
<evidence type="ECO:0000256" key="4">
    <source>
        <dbReference type="ARBA" id="ARBA00022927"/>
    </source>
</evidence>
<dbReference type="GO" id="GO:0000045">
    <property type="term" value="P:autophagosome assembly"/>
    <property type="evidence" value="ECO:0007669"/>
    <property type="project" value="UniProtKB-UniRule"/>
</dbReference>
<dbReference type="Proteomes" id="UP000001996">
    <property type="component" value="Unassembled WGS sequence"/>
</dbReference>
<dbReference type="FunCoup" id="A5E408">
    <property type="interactions" value="143"/>
</dbReference>
<dbReference type="PANTHER" id="PTHR13222:SF1">
    <property type="entry name" value="RB1-INDUCIBLE COILED-COIL PROTEIN 1"/>
    <property type="match status" value="1"/>
</dbReference>
<evidence type="ECO:0000256" key="9">
    <source>
        <dbReference type="SAM" id="MobiDB-lite"/>
    </source>
</evidence>
<evidence type="ECO:0000256" key="6">
    <source>
        <dbReference type="ARBA" id="ARBA00023054"/>
    </source>
</evidence>
<dbReference type="GO" id="GO:0034517">
    <property type="term" value="P:ribophagy"/>
    <property type="evidence" value="ECO:0007669"/>
    <property type="project" value="TreeGrafter"/>
</dbReference>
<dbReference type="VEuPathDB" id="FungiDB:LELG_04347"/>
<dbReference type="EMBL" id="CH981529">
    <property type="protein sequence ID" value="EDK46166.1"/>
    <property type="molecule type" value="Genomic_DNA"/>
</dbReference>
<keyword evidence="7" id="KW-0472">Membrane</keyword>
<feature type="region of interest" description="Disordered" evidence="9">
    <location>
        <begin position="338"/>
        <end position="377"/>
    </location>
</feature>
<comment type="subcellular location">
    <subcellularLocation>
        <location evidence="7">Preautophagosomal structure membrane</location>
        <topology evidence="7">Peripheral membrane protein</topology>
    </subcellularLocation>
    <subcellularLocation>
        <location evidence="7">Vacuole membrane</location>
        <topology evidence="7">Peripheral membrane protein</topology>
    </subcellularLocation>
    <text evidence="7">During pexophagy, accumulates in the vacuolar membrane region, where the peroxisomes contact the vacuole.</text>
</comment>
<evidence type="ECO:0000256" key="3">
    <source>
        <dbReference type="ARBA" id="ARBA00022448"/>
    </source>
</evidence>
<keyword evidence="13" id="KW-1185">Reference proteome</keyword>
<dbReference type="GO" id="GO:0061709">
    <property type="term" value="P:reticulophagy"/>
    <property type="evidence" value="ECO:0007669"/>
    <property type="project" value="TreeGrafter"/>
</dbReference>